<dbReference type="RefSeq" id="WP_105070709.1">
    <property type="nucleotide sequence ID" value="NZ_MTPW01000001.1"/>
</dbReference>
<comment type="caution">
    <text evidence="2">The sequence shown here is derived from an EMBL/GenBank/DDBJ whole genome shotgun (WGS) entry which is preliminary data.</text>
</comment>
<dbReference type="OrthoDB" id="1198072at2"/>
<dbReference type="InterPro" id="IPR021428">
    <property type="entry name" value="DUF3078"/>
</dbReference>
<organism evidence="2 3">
    <name type="scientific">Nonlabens arenilitoris</name>
    <dbReference type="NCBI Taxonomy" id="1217969"/>
    <lineage>
        <taxon>Bacteria</taxon>
        <taxon>Pseudomonadati</taxon>
        <taxon>Bacteroidota</taxon>
        <taxon>Flavobacteriia</taxon>
        <taxon>Flavobacteriales</taxon>
        <taxon>Flavobacteriaceae</taxon>
        <taxon>Nonlabens</taxon>
    </lineage>
</organism>
<dbReference type="Pfam" id="PF11276">
    <property type="entry name" value="DUF3078"/>
    <property type="match status" value="1"/>
</dbReference>
<feature type="signal peptide" evidence="1">
    <location>
        <begin position="1"/>
        <end position="21"/>
    </location>
</feature>
<evidence type="ECO:0000313" key="2">
    <source>
        <dbReference type="EMBL" id="PQJ31593.1"/>
    </source>
</evidence>
<feature type="chain" id="PRO_5015703011" description="DUF3078 domain-containing protein" evidence="1">
    <location>
        <begin position="22"/>
        <end position="308"/>
    </location>
</feature>
<dbReference type="AlphaFoldDB" id="A0A2S7UBD3"/>
<keyword evidence="3" id="KW-1185">Reference proteome</keyword>
<dbReference type="Proteomes" id="UP000239747">
    <property type="component" value="Unassembled WGS sequence"/>
</dbReference>
<evidence type="ECO:0000256" key="1">
    <source>
        <dbReference type="SAM" id="SignalP"/>
    </source>
</evidence>
<evidence type="ECO:0000313" key="3">
    <source>
        <dbReference type="Proteomes" id="UP000239747"/>
    </source>
</evidence>
<proteinExistence type="predicted"/>
<sequence length="308" mass="34462">MKKIILLFAFALCTISTYAQTEEELKALKASKMDSIAAIQGRANAIQAQIDALPGWKTGAFGTIGANLSSFDKWYSQGSPNVNSGNIGVTLNGFANLKREKYFWRNNLNVNLQWVKFDDRDDATDDDSFQEATDVFNIQSLYGYKLSEKFAVSTLGEYRTTILNNFNDPGYLDLGVGATWTPIDNLVVVIHPLNYNFVFSSGDDIFESSLGAKIVADYTRQIGAINFKSNLSTFQSYKSSNLSNFTWINSFGYTLWKNIGVGFEFGLRGNHQEAVNFATSQDPTGTFDFDNVDNDLQSYWLLGLNYKF</sequence>
<name>A0A2S7UBD3_9FLAO</name>
<dbReference type="EMBL" id="MTPW01000001">
    <property type="protein sequence ID" value="PQJ31593.1"/>
    <property type="molecule type" value="Genomic_DNA"/>
</dbReference>
<protein>
    <recommendedName>
        <fullName evidence="4">DUF3078 domain-containing protein</fullName>
    </recommendedName>
</protein>
<gene>
    <name evidence="2" type="ORF">BST92_06470</name>
</gene>
<keyword evidence="1" id="KW-0732">Signal</keyword>
<reference evidence="2 3" key="1">
    <citation type="submission" date="2017-01" db="EMBL/GenBank/DDBJ databases">
        <title>Trade-off between light-utilization and light-protection in marine flavobacteria.</title>
        <authorList>
            <person name="Kumagai Y."/>
            <person name="Yoshizawa S."/>
            <person name="Kogure K."/>
            <person name="Iwasaki W."/>
        </authorList>
    </citation>
    <scope>NUCLEOTIDE SEQUENCE [LARGE SCALE GENOMIC DNA]</scope>
    <source>
        <strain evidence="2 3">KCTC 32109</strain>
    </source>
</reference>
<accession>A0A2S7UBD3</accession>
<evidence type="ECO:0008006" key="4">
    <source>
        <dbReference type="Google" id="ProtNLM"/>
    </source>
</evidence>